<organism evidence="2 3">
    <name type="scientific">Desulfocapsa sulfexigens (strain DSM 10523 / SB164P1)</name>
    <dbReference type="NCBI Taxonomy" id="1167006"/>
    <lineage>
        <taxon>Bacteria</taxon>
        <taxon>Pseudomonadati</taxon>
        <taxon>Thermodesulfobacteriota</taxon>
        <taxon>Desulfobulbia</taxon>
        <taxon>Desulfobulbales</taxon>
        <taxon>Desulfocapsaceae</taxon>
        <taxon>Desulfocapsa</taxon>
    </lineage>
</organism>
<evidence type="ECO:0000313" key="3">
    <source>
        <dbReference type="Proteomes" id="UP000011721"/>
    </source>
</evidence>
<dbReference type="eggNOG" id="COG1334">
    <property type="taxonomic scope" value="Bacteria"/>
</dbReference>
<feature type="compositionally biased region" description="Basic and acidic residues" evidence="1">
    <location>
        <begin position="25"/>
        <end position="38"/>
    </location>
</feature>
<keyword evidence="2" id="KW-0282">Flagellum</keyword>
<feature type="region of interest" description="Disordered" evidence="1">
    <location>
        <begin position="1"/>
        <end position="52"/>
    </location>
</feature>
<name>M1P838_DESSD</name>
<feature type="compositionally biased region" description="Polar residues" evidence="1">
    <location>
        <begin position="1"/>
        <end position="15"/>
    </location>
</feature>
<dbReference type="HOGENOM" id="CLU_166736_0_0_7"/>
<dbReference type="EMBL" id="CP003985">
    <property type="protein sequence ID" value="AGF79643.1"/>
    <property type="molecule type" value="Genomic_DNA"/>
</dbReference>
<gene>
    <name evidence="2" type="ordered locus">UWK_03114</name>
</gene>
<dbReference type="STRING" id="1167006.UWK_03114"/>
<dbReference type="Gene3D" id="3.30.160.170">
    <property type="entry name" value="FlaG-like"/>
    <property type="match status" value="1"/>
</dbReference>
<sequence length="120" mass="13159">MSSIEAMNATGSALQQMPRPADGVDSGRKDLKKGDVNLEKVSSPESGGVQPEELLNQIKSLTEDGLYSVRFENNQEFNKLVVKVVDTKTDEVIRQVPAEEILGMQANLEDLRGKLVDTVE</sequence>
<dbReference type="KEGG" id="dsf:UWK_03114"/>
<evidence type="ECO:0000256" key="1">
    <source>
        <dbReference type="SAM" id="MobiDB-lite"/>
    </source>
</evidence>
<proteinExistence type="predicted"/>
<protein>
    <submittedName>
        <fullName evidence="2">Flagellar protein FlaG</fullName>
    </submittedName>
</protein>
<keyword evidence="2" id="KW-0969">Cilium</keyword>
<keyword evidence="2" id="KW-0966">Cell projection</keyword>
<evidence type="ECO:0000313" key="2">
    <source>
        <dbReference type="EMBL" id="AGF79643.1"/>
    </source>
</evidence>
<dbReference type="PANTHER" id="PTHR37166:SF1">
    <property type="entry name" value="PROTEIN FLAG"/>
    <property type="match status" value="1"/>
</dbReference>
<dbReference type="Proteomes" id="UP000011721">
    <property type="component" value="Chromosome"/>
</dbReference>
<dbReference type="InterPro" id="IPR005186">
    <property type="entry name" value="FlaG"/>
</dbReference>
<dbReference type="PATRIC" id="fig|1167006.5.peg.3360"/>
<dbReference type="AlphaFoldDB" id="M1P838"/>
<dbReference type="RefSeq" id="WP_015405327.1">
    <property type="nucleotide sequence ID" value="NC_020304.1"/>
</dbReference>
<accession>M1P838</accession>
<dbReference type="SUPFAM" id="SSF160214">
    <property type="entry name" value="FlaG-like"/>
    <property type="match status" value="1"/>
</dbReference>
<dbReference type="Pfam" id="PF03646">
    <property type="entry name" value="FlaG"/>
    <property type="match status" value="1"/>
</dbReference>
<keyword evidence="3" id="KW-1185">Reference proteome</keyword>
<reference evidence="3" key="1">
    <citation type="journal article" date="2013" name="Stand. Genomic Sci.">
        <title>Complete genome sequence of Desulfocapsa sulfexigens, a marine deltaproteobacterium specialized in disproportionating inorganic sulfur compounds.</title>
        <authorList>
            <person name="Finster K.W."/>
            <person name="Kjeldsen K.U."/>
            <person name="Kube M."/>
            <person name="Reinhardt R."/>
            <person name="Mussmann M."/>
            <person name="Amann R."/>
            <person name="Schreiber L."/>
        </authorList>
    </citation>
    <scope>NUCLEOTIDE SEQUENCE [LARGE SCALE GENOMIC DNA]</scope>
    <source>
        <strain evidence="3">DSM 10523 / SB164P1</strain>
    </source>
</reference>
<dbReference type="InterPro" id="IPR035924">
    <property type="entry name" value="FlaG-like_sf"/>
</dbReference>
<dbReference type="PANTHER" id="PTHR37166">
    <property type="entry name" value="PROTEIN FLAG"/>
    <property type="match status" value="1"/>
</dbReference>
<dbReference type="OrthoDB" id="5516677at2"/>